<dbReference type="OrthoDB" id="6514819at2759"/>
<dbReference type="PANTHER" id="PTHR11733:SF167">
    <property type="entry name" value="FI17812P1-RELATED"/>
    <property type="match status" value="1"/>
</dbReference>
<evidence type="ECO:0000313" key="4">
    <source>
        <dbReference type="Proteomes" id="UP000728032"/>
    </source>
</evidence>
<dbReference type="InterPro" id="IPR000718">
    <property type="entry name" value="Peptidase_M13"/>
</dbReference>
<feature type="domain" description="Peptidase M13 N-terminal" evidence="2">
    <location>
        <begin position="41"/>
        <end position="199"/>
    </location>
</feature>
<comment type="similarity">
    <text evidence="1">Belongs to the peptidase M13 family.</text>
</comment>
<dbReference type="PROSITE" id="PS51885">
    <property type="entry name" value="NEPRILYSIN"/>
    <property type="match status" value="1"/>
</dbReference>
<sequence>MALKANLKKSVDPCHDFYAFACGGWEASHKLPDDKDWLTRSTSDSNAVTYASDLFKACIDEETRNTRGMIPLIEALKSVGGWPIMGQSGGYNETKFDWKDAFVKQFVKYGVSSIYSLSVFPDSSDTLVNRLYFDSDQFVLNYPAIPQPNDNKQYENPDSARAYKEFILQTALLLGATNDSQTRKDVDNIFLYEEALARNKQYENPDSARAYKEFILQTALLLGATNDSQTRKDVDNIFLYEEALARTKLN</sequence>
<evidence type="ECO:0000313" key="3">
    <source>
        <dbReference type="EMBL" id="CAD7655162.1"/>
    </source>
</evidence>
<dbReference type="EMBL" id="OC923916">
    <property type="protein sequence ID" value="CAD7655162.1"/>
    <property type="molecule type" value="Genomic_DNA"/>
</dbReference>
<dbReference type="InterPro" id="IPR024079">
    <property type="entry name" value="MetalloPept_cat_dom_sf"/>
</dbReference>
<dbReference type="GO" id="GO:0004222">
    <property type="term" value="F:metalloendopeptidase activity"/>
    <property type="evidence" value="ECO:0007669"/>
    <property type="project" value="InterPro"/>
</dbReference>
<accession>A0A7R9M9W4</accession>
<proteinExistence type="inferred from homology"/>
<evidence type="ECO:0000259" key="2">
    <source>
        <dbReference type="Pfam" id="PF05649"/>
    </source>
</evidence>
<dbReference type="EMBL" id="CAJPVJ010009091">
    <property type="protein sequence ID" value="CAG2172349.1"/>
    <property type="molecule type" value="Genomic_DNA"/>
</dbReference>
<dbReference type="Pfam" id="PF05649">
    <property type="entry name" value="Peptidase_M13_N"/>
    <property type="match status" value="1"/>
</dbReference>
<dbReference type="Gene3D" id="3.40.390.10">
    <property type="entry name" value="Collagenase (Catalytic Domain)"/>
    <property type="match status" value="1"/>
</dbReference>
<name>A0A7R9M9W4_9ACAR</name>
<dbReference type="InterPro" id="IPR042089">
    <property type="entry name" value="Peptidase_M13_dom_2"/>
</dbReference>
<protein>
    <recommendedName>
        <fullName evidence="2">Peptidase M13 N-terminal domain-containing protein</fullName>
    </recommendedName>
</protein>
<reference evidence="3" key="1">
    <citation type="submission" date="2020-11" db="EMBL/GenBank/DDBJ databases">
        <authorList>
            <person name="Tran Van P."/>
        </authorList>
    </citation>
    <scope>NUCLEOTIDE SEQUENCE</scope>
</reference>
<gene>
    <name evidence="3" type="ORF">ONB1V03_LOCUS11807</name>
</gene>
<dbReference type="SUPFAM" id="SSF55486">
    <property type="entry name" value="Metalloproteases ('zincins'), catalytic domain"/>
    <property type="match status" value="1"/>
</dbReference>
<dbReference type="GO" id="GO:0005886">
    <property type="term" value="C:plasma membrane"/>
    <property type="evidence" value="ECO:0007669"/>
    <property type="project" value="TreeGrafter"/>
</dbReference>
<organism evidence="3">
    <name type="scientific">Oppiella nova</name>
    <dbReference type="NCBI Taxonomy" id="334625"/>
    <lineage>
        <taxon>Eukaryota</taxon>
        <taxon>Metazoa</taxon>
        <taxon>Ecdysozoa</taxon>
        <taxon>Arthropoda</taxon>
        <taxon>Chelicerata</taxon>
        <taxon>Arachnida</taxon>
        <taxon>Acari</taxon>
        <taxon>Acariformes</taxon>
        <taxon>Sarcoptiformes</taxon>
        <taxon>Oribatida</taxon>
        <taxon>Brachypylina</taxon>
        <taxon>Oppioidea</taxon>
        <taxon>Oppiidae</taxon>
        <taxon>Oppiella</taxon>
    </lineage>
</organism>
<dbReference type="GO" id="GO:0016485">
    <property type="term" value="P:protein processing"/>
    <property type="evidence" value="ECO:0007669"/>
    <property type="project" value="TreeGrafter"/>
</dbReference>
<dbReference type="InterPro" id="IPR008753">
    <property type="entry name" value="Peptidase_M13_N"/>
</dbReference>
<evidence type="ECO:0000256" key="1">
    <source>
        <dbReference type="ARBA" id="ARBA00007357"/>
    </source>
</evidence>
<dbReference type="PANTHER" id="PTHR11733">
    <property type="entry name" value="ZINC METALLOPROTEASE FAMILY M13 NEPRILYSIN-RELATED"/>
    <property type="match status" value="1"/>
</dbReference>
<dbReference type="Gene3D" id="1.10.1380.10">
    <property type="entry name" value="Neutral endopeptidase , domain2"/>
    <property type="match status" value="1"/>
</dbReference>
<dbReference type="AlphaFoldDB" id="A0A7R9M9W4"/>
<keyword evidence="4" id="KW-1185">Reference proteome</keyword>
<dbReference type="Proteomes" id="UP000728032">
    <property type="component" value="Unassembled WGS sequence"/>
</dbReference>